<name>A0A5M3MDK7_CONPW</name>
<dbReference type="Pfam" id="PF06985">
    <property type="entry name" value="HET"/>
    <property type="match status" value="1"/>
</dbReference>
<dbReference type="PANTHER" id="PTHR10622:SF10">
    <property type="entry name" value="HET DOMAIN-CONTAINING PROTEIN"/>
    <property type="match status" value="1"/>
</dbReference>
<dbReference type="OrthoDB" id="674604at2759"/>
<dbReference type="EMBL" id="JH711584">
    <property type="protein sequence ID" value="EIW77127.1"/>
    <property type="molecule type" value="Genomic_DNA"/>
</dbReference>
<accession>A0A5M3MDK7</accession>
<dbReference type="AlphaFoldDB" id="A0A5M3MDK7"/>
<keyword evidence="3" id="KW-1185">Reference proteome</keyword>
<protein>
    <recommendedName>
        <fullName evidence="1">Heterokaryon incompatibility domain-containing protein</fullName>
    </recommendedName>
</protein>
<dbReference type="GeneID" id="19200190"/>
<dbReference type="PANTHER" id="PTHR10622">
    <property type="entry name" value="HET DOMAIN-CONTAINING PROTEIN"/>
    <property type="match status" value="1"/>
</dbReference>
<dbReference type="KEGG" id="cput:CONPUDRAFT_129318"/>
<evidence type="ECO:0000259" key="1">
    <source>
        <dbReference type="Pfam" id="PF06985"/>
    </source>
</evidence>
<organism evidence="2 3">
    <name type="scientific">Coniophora puteana (strain RWD-64-598)</name>
    <name type="common">Brown rot fungus</name>
    <dbReference type="NCBI Taxonomy" id="741705"/>
    <lineage>
        <taxon>Eukaryota</taxon>
        <taxon>Fungi</taxon>
        <taxon>Dikarya</taxon>
        <taxon>Basidiomycota</taxon>
        <taxon>Agaricomycotina</taxon>
        <taxon>Agaricomycetes</taxon>
        <taxon>Agaricomycetidae</taxon>
        <taxon>Boletales</taxon>
        <taxon>Coniophorineae</taxon>
        <taxon>Coniophoraceae</taxon>
        <taxon>Coniophora</taxon>
    </lineage>
</organism>
<gene>
    <name evidence="2" type="ORF">CONPUDRAFT_129318</name>
</gene>
<reference evidence="3" key="1">
    <citation type="journal article" date="2012" name="Science">
        <title>The Paleozoic origin of enzymatic lignin decomposition reconstructed from 31 fungal genomes.</title>
        <authorList>
            <person name="Floudas D."/>
            <person name="Binder M."/>
            <person name="Riley R."/>
            <person name="Barry K."/>
            <person name="Blanchette R.A."/>
            <person name="Henrissat B."/>
            <person name="Martinez A.T."/>
            <person name="Otillar R."/>
            <person name="Spatafora J.W."/>
            <person name="Yadav J.S."/>
            <person name="Aerts A."/>
            <person name="Benoit I."/>
            <person name="Boyd A."/>
            <person name="Carlson A."/>
            <person name="Copeland A."/>
            <person name="Coutinho P.M."/>
            <person name="de Vries R.P."/>
            <person name="Ferreira P."/>
            <person name="Findley K."/>
            <person name="Foster B."/>
            <person name="Gaskell J."/>
            <person name="Glotzer D."/>
            <person name="Gorecki P."/>
            <person name="Heitman J."/>
            <person name="Hesse C."/>
            <person name="Hori C."/>
            <person name="Igarashi K."/>
            <person name="Jurgens J.A."/>
            <person name="Kallen N."/>
            <person name="Kersten P."/>
            <person name="Kohler A."/>
            <person name="Kuees U."/>
            <person name="Kumar T.K.A."/>
            <person name="Kuo A."/>
            <person name="LaButti K."/>
            <person name="Larrondo L.F."/>
            <person name="Lindquist E."/>
            <person name="Ling A."/>
            <person name="Lombard V."/>
            <person name="Lucas S."/>
            <person name="Lundell T."/>
            <person name="Martin R."/>
            <person name="McLaughlin D.J."/>
            <person name="Morgenstern I."/>
            <person name="Morin E."/>
            <person name="Murat C."/>
            <person name="Nagy L.G."/>
            <person name="Nolan M."/>
            <person name="Ohm R.A."/>
            <person name="Patyshakuliyeva A."/>
            <person name="Rokas A."/>
            <person name="Ruiz-Duenas F.J."/>
            <person name="Sabat G."/>
            <person name="Salamov A."/>
            <person name="Samejima M."/>
            <person name="Schmutz J."/>
            <person name="Slot J.C."/>
            <person name="St John F."/>
            <person name="Stenlid J."/>
            <person name="Sun H."/>
            <person name="Sun S."/>
            <person name="Syed K."/>
            <person name="Tsang A."/>
            <person name="Wiebenga A."/>
            <person name="Young D."/>
            <person name="Pisabarro A."/>
            <person name="Eastwood D.C."/>
            <person name="Martin F."/>
            <person name="Cullen D."/>
            <person name="Grigoriev I.V."/>
            <person name="Hibbett D.S."/>
        </authorList>
    </citation>
    <scope>NUCLEOTIDE SEQUENCE [LARGE SCALE GENOMIC DNA]</scope>
    <source>
        <strain evidence="3">RWD-64-598 SS2</strain>
    </source>
</reference>
<dbReference type="OMA" id="ITRIHIG"/>
<dbReference type="InterPro" id="IPR010730">
    <property type="entry name" value="HET"/>
</dbReference>
<proteinExistence type="predicted"/>
<feature type="non-terminal residue" evidence="2">
    <location>
        <position position="274"/>
    </location>
</feature>
<evidence type="ECO:0000313" key="3">
    <source>
        <dbReference type="Proteomes" id="UP000053558"/>
    </source>
</evidence>
<dbReference type="RefSeq" id="XP_007772569.1">
    <property type="nucleotide sequence ID" value="XM_007774379.1"/>
</dbReference>
<comment type="caution">
    <text evidence="2">The sequence shown here is derived from an EMBL/GenBank/DDBJ whole genome shotgun (WGS) entry which is preliminary data.</text>
</comment>
<evidence type="ECO:0000313" key="2">
    <source>
        <dbReference type="EMBL" id="EIW77127.1"/>
    </source>
</evidence>
<feature type="domain" description="Heterokaryon incompatibility" evidence="1">
    <location>
        <begin position="39"/>
        <end position="144"/>
    </location>
</feature>
<dbReference type="Proteomes" id="UP000053558">
    <property type="component" value="Unassembled WGS sequence"/>
</dbReference>
<sequence>MQLVGREFVAKHLRESVNSHLQCSSERHTDFRPDAFVKYAVLSHRWFSEEEEVSVDDFGRLMHGDDDTLAFRKKRGWAKITMFCRQATQRHIDFAWVDTCCIDKASSAELDESIRSMFRWYRNAAVCMVLLAETHTAAQAQAQDASNHDEWFSRGWTLQELLAPRCLKFFLADWTELTNKENDKSLRSPYFVERITGITIKELLDFEPGPVKVDQRMCWAAKRRTKRVEDIAYSLMGIFDVSMSIAYGEGADRAFCRLLEAIIFAGADVSVLNW</sequence>